<reference evidence="2" key="2">
    <citation type="submission" date="2019-06" db="EMBL/GenBank/DDBJ databases">
        <title>Genomics analysis of Aphanomyces spp. identifies a new class of oomycete effector associated with host adaptation.</title>
        <authorList>
            <person name="Gaulin E."/>
        </authorList>
    </citation>
    <scope>NUCLEOTIDE SEQUENCE</scope>
    <source>
        <strain evidence="2">CBS 578.67</strain>
    </source>
</reference>
<evidence type="ECO:0000313" key="2">
    <source>
        <dbReference type="EMBL" id="KAF0685230.1"/>
    </source>
</evidence>
<feature type="signal peptide" evidence="1">
    <location>
        <begin position="1"/>
        <end position="20"/>
    </location>
</feature>
<gene>
    <name evidence="3" type="primary">Aste57867_22839</name>
    <name evidence="2" type="ORF">As57867_022768</name>
    <name evidence="3" type="ORF">ASTE57867_22839</name>
</gene>
<protein>
    <submittedName>
        <fullName evidence="3">Aste57867_22839 protein</fullName>
    </submittedName>
</protein>
<evidence type="ECO:0000313" key="3">
    <source>
        <dbReference type="EMBL" id="VFT99490.1"/>
    </source>
</evidence>
<evidence type="ECO:0000256" key="1">
    <source>
        <dbReference type="SAM" id="SignalP"/>
    </source>
</evidence>
<proteinExistence type="predicted"/>
<dbReference type="EMBL" id="VJMH01007209">
    <property type="protein sequence ID" value="KAF0685230.1"/>
    <property type="molecule type" value="Genomic_DNA"/>
</dbReference>
<organism evidence="3 4">
    <name type="scientific">Aphanomyces stellatus</name>
    <dbReference type="NCBI Taxonomy" id="120398"/>
    <lineage>
        <taxon>Eukaryota</taxon>
        <taxon>Sar</taxon>
        <taxon>Stramenopiles</taxon>
        <taxon>Oomycota</taxon>
        <taxon>Saprolegniomycetes</taxon>
        <taxon>Saprolegniales</taxon>
        <taxon>Verrucalvaceae</taxon>
        <taxon>Aphanomyces</taxon>
    </lineage>
</organism>
<sequence>MYQTIITALALVASTALGDARHCSADLDAAMTPYFSNAAATACAAAYGNSSLASILKSKPNDMLLHNVNCTVWYESYTAAIRNFKPPCKFIVEFDPSKPPISSAMYNWTFENFLALMSEQAPSTRVYISSILSMFGDATSLVCFGTTQVIDDTVNPTFATPAAEVCAAAVYGGKNLTDFQPLPPPQIQTMVQNHDCQAWYTTFALAVRSKFVPCTVGFSNASESFVSNEYNWTFDQFMSHFVRTNTTTPTITMPKGAASLAPVRVGAAMLCWIVVTLALF</sequence>
<feature type="chain" id="PRO_5036116622" evidence="1">
    <location>
        <begin position="21"/>
        <end position="280"/>
    </location>
</feature>
<keyword evidence="1" id="KW-0732">Signal</keyword>
<dbReference type="AlphaFoldDB" id="A0A485LQV4"/>
<evidence type="ECO:0000313" key="4">
    <source>
        <dbReference type="Proteomes" id="UP000332933"/>
    </source>
</evidence>
<reference evidence="3 4" key="1">
    <citation type="submission" date="2019-03" db="EMBL/GenBank/DDBJ databases">
        <authorList>
            <person name="Gaulin E."/>
            <person name="Dumas B."/>
        </authorList>
    </citation>
    <scope>NUCLEOTIDE SEQUENCE [LARGE SCALE GENOMIC DNA]</scope>
    <source>
        <strain evidence="3">CBS 568.67</strain>
    </source>
</reference>
<dbReference type="EMBL" id="CAADRA010007235">
    <property type="protein sequence ID" value="VFT99490.1"/>
    <property type="molecule type" value="Genomic_DNA"/>
</dbReference>
<keyword evidence="4" id="KW-1185">Reference proteome</keyword>
<name>A0A485LQV4_9STRA</name>
<accession>A0A485LQV4</accession>
<dbReference type="Proteomes" id="UP000332933">
    <property type="component" value="Unassembled WGS sequence"/>
</dbReference>